<sequence>MKSQNRCSNPNGVHFCHHPTHPTLGRWYILQNVPKKVTLQLLFIRSGIQRQILAEEFPDIGSRFL</sequence>
<accession>A0A804L327</accession>
<dbReference type="InParanoid" id="A0A804L327"/>
<dbReference type="EMBL" id="HG996475">
    <property type="protein sequence ID" value="CAG1863243.1"/>
    <property type="molecule type" value="Genomic_DNA"/>
</dbReference>
<proteinExistence type="predicted"/>
<protein>
    <submittedName>
        <fullName evidence="1">(wild Malaysian banana) hypothetical protein</fullName>
    </submittedName>
</protein>
<organism evidence="2 3">
    <name type="scientific">Musa acuminata subsp. malaccensis</name>
    <name type="common">Wild banana</name>
    <name type="synonym">Musa malaccensis</name>
    <dbReference type="NCBI Taxonomy" id="214687"/>
    <lineage>
        <taxon>Eukaryota</taxon>
        <taxon>Viridiplantae</taxon>
        <taxon>Streptophyta</taxon>
        <taxon>Embryophyta</taxon>
        <taxon>Tracheophyta</taxon>
        <taxon>Spermatophyta</taxon>
        <taxon>Magnoliopsida</taxon>
        <taxon>Liliopsida</taxon>
        <taxon>Zingiberales</taxon>
        <taxon>Musaceae</taxon>
        <taxon>Musa</taxon>
    </lineage>
</organism>
<evidence type="ECO:0000313" key="3">
    <source>
        <dbReference type="Proteomes" id="UP000012960"/>
    </source>
</evidence>
<dbReference type="Proteomes" id="UP000012960">
    <property type="component" value="Unplaced"/>
</dbReference>
<keyword evidence="3" id="KW-1185">Reference proteome</keyword>
<reference evidence="2" key="2">
    <citation type="submission" date="2021-05" db="UniProtKB">
        <authorList>
            <consortium name="EnsemblPlants"/>
        </authorList>
    </citation>
    <scope>IDENTIFICATION</scope>
    <source>
        <strain evidence="2">subsp. malaccensis</strain>
    </source>
</reference>
<reference evidence="1" key="1">
    <citation type="submission" date="2021-03" db="EMBL/GenBank/DDBJ databases">
        <authorList>
            <consortium name="Genoscope - CEA"/>
            <person name="William W."/>
        </authorList>
    </citation>
    <scope>NUCLEOTIDE SEQUENCE</scope>
    <source>
        <strain evidence="1">Doubled-haploid Pahang</strain>
    </source>
</reference>
<dbReference type="Gramene" id="Ma11_t01550.1">
    <property type="protein sequence ID" value="Ma11_p01550.1"/>
    <property type="gene ID" value="Ma11_g01550"/>
</dbReference>
<evidence type="ECO:0000313" key="2">
    <source>
        <dbReference type="EnsemblPlants" id="Ma11_p01550.1"/>
    </source>
</evidence>
<dbReference type="EnsemblPlants" id="Ma11_t01550.1">
    <property type="protein sequence ID" value="Ma11_p01550.1"/>
    <property type="gene ID" value="Ma11_g01550"/>
</dbReference>
<gene>
    <name evidence="1" type="ORF">GSMUA_23850.1</name>
</gene>
<dbReference type="AlphaFoldDB" id="A0A804L327"/>
<name>A0A804L327_MUSAM</name>
<evidence type="ECO:0000313" key="1">
    <source>
        <dbReference type="EMBL" id="CAG1863243.1"/>
    </source>
</evidence>